<dbReference type="PANTHER" id="PTHR12049">
    <property type="entry name" value="PROTEIN ARGININE METHYLTRANSFERASE NDUFAF7, MITOCHONDRIAL"/>
    <property type="match status" value="1"/>
</dbReference>
<dbReference type="InterPro" id="IPR029063">
    <property type="entry name" value="SAM-dependent_MTases_sf"/>
</dbReference>
<protein>
    <recommendedName>
        <fullName evidence="5">SAM-dependent methyltransferase</fullName>
    </recommendedName>
</protein>
<dbReference type="InterPro" id="IPR003788">
    <property type="entry name" value="NDUFAF7"/>
</dbReference>
<dbReference type="Pfam" id="PF02636">
    <property type="entry name" value="Methyltransf_28"/>
    <property type="match status" value="1"/>
</dbReference>
<dbReference type="GO" id="GO:0032259">
    <property type="term" value="P:methylation"/>
    <property type="evidence" value="ECO:0007669"/>
    <property type="project" value="UniProtKB-KW"/>
</dbReference>
<dbReference type="Proteomes" id="UP000193200">
    <property type="component" value="Unassembled WGS sequence"/>
</dbReference>
<keyword evidence="2" id="KW-0808">Transferase</keyword>
<evidence type="ECO:0000313" key="3">
    <source>
        <dbReference type="EMBL" id="SLN74516.1"/>
    </source>
</evidence>
<dbReference type="Gene3D" id="3.40.50.12710">
    <property type="match status" value="1"/>
</dbReference>
<accession>A0A1Y5TVT7</accession>
<gene>
    <name evidence="3" type="ORF">OCH7691_03767</name>
</gene>
<dbReference type="PANTHER" id="PTHR12049:SF7">
    <property type="entry name" value="PROTEIN ARGININE METHYLTRANSFERASE NDUFAF7, MITOCHONDRIAL"/>
    <property type="match status" value="1"/>
</dbReference>
<sequence length="365" mass="38641">MTSLLAALAAEIRQDGPITVDAFMARCLGDPDEGYYMRRDPFGAEGDFITAPETSQMFGELLGLWCVDLWQRMGRPAPFLLAELGPGRGLLIADALRAARVMPDFLAAARLRLVETSPRLRAAQAEALAGAGIAPEWCDRVEDLPALPSLVLANEFFDALPIRQFRRTANGWAERRIGLDADAQLCFVDGATDPALASLLPAAMLAAPEGAIAEICEPARAIARHLAGRFAERAGAALIVDYGPMRSAPGDSLQAVRNHQPHPVLAKPGSADLTAHVDFETLARVAVEAGAAAHGPIAQGDLLARLGIEARARRLAAAMDEAGRAVLARALRRLTAGDQMGSLFKALAIASPDLGPPAAFEPPRC</sequence>
<dbReference type="InParanoid" id="A0A1Y5TVT7"/>
<evidence type="ECO:0000256" key="1">
    <source>
        <dbReference type="ARBA" id="ARBA00022603"/>
    </source>
</evidence>
<keyword evidence="1" id="KW-0489">Methyltransferase</keyword>
<dbReference type="GO" id="GO:0035243">
    <property type="term" value="F:protein-arginine omega-N symmetric methyltransferase activity"/>
    <property type="evidence" value="ECO:0007669"/>
    <property type="project" value="TreeGrafter"/>
</dbReference>
<evidence type="ECO:0000313" key="4">
    <source>
        <dbReference type="Proteomes" id="UP000193200"/>
    </source>
</evidence>
<dbReference type="InterPro" id="IPR038375">
    <property type="entry name" value="NDUFAF7_sf"/>
</dbReference>
<reference evidence="3 4" key="1">
    <citation type="submission" date="2017-03" db="EMBL/GenBank/DDBJ databases">
        <authorList>
            <person name="Afonso C.L."/>
            <person name="Miller P.J."/>
            <person name="Scott M.A."/>
            <person name="Spackman E."/>
            <person name="Goraichik I."/>
            <person name="Dimitrov K.M."/>
            <person name="Suarez D.L."/>
            <person name="Swayne D.E."/>
        </authorList>
    </citation>
    <scope>NUCLEOTIDE SEQUENCE [LARGE SCALE GENOMIC DNA]</scope>
    <source>
        <strain evidence="3 4">CECT 7691</strain>
    </source>
</reference>
<organism evidence="3 4">
    <name type="scientific">Oceanibacterium hippocampi</name>
    <dbReference type="NCBI Taxonomy" id="745714"/>
    <lineage>
        <taxon>Bacteria</taxon>
        <taxon>Pseudomonadati</taxon>
        <taxon>Pseudomonadota</taxon>
        <taxon>Alphaproteobacteria</taxon>
        <taxon>Sneathiellales</taxon>
        <taxon>Sneathiellaceae</taxon>
        <taxon>Oceanibacterium</taxon>
    </lineage>
</organism>
<dbReference type="RefSeq" id="WP_217808139.1">
    <property type="nucleotide sequence ID" value="NZ_FWFR01000003.1"/>
</dbReference>
<proteinExistence type="predicted"/>
<keyword evidence="4" id="KW-1185">Reference proteome</keyword>
<dbReference type="SUPFAM" id="SSF53335">
    <property type="entry name" value="S-adenosyl-L-methionine-dependent methyltransferases"/>
    <property type="match status" value="1"/>
</dbReference>
<evidence type="ECO:0008006" key="5">
    <source>
        <dbReference type="Google" id="ProtNLM"/>
    </source>
</evidence>
<evidence type="ECO:0000256" key="2">
    <source>
        <dbReference type="ARBA" id="ARBA00022679"/>
    </source>
</evidence>
<dbReference type="AlphaFoldDB" id="A0A1Y5TVT7"/>
<dbReference type="EMBL" id="FWFR01000003">
    <property type="protein sequence ID" value="SLN74516.1"/>
    <property type="molecule type" value="Genomic_DNA"/>
</dbReference>
<name>A0A1Y5TVT7_9PROT</name>